<dbReference type="Gene3D" id="3.10.20.90">
    <property type="entry name" value="Phosphatidylinositol 3-kinase Catalytic Subunit, Chain A, domain 1"/>
    <property type="match status" value="1"/>
</dbReference>
<name>A0ABD2PUJ3_9PLAT</name>
<evidence type="ECO:0000259" key="1">
    <source>
        <dbReference type="PROSITE" id="PS50200"/>
    </source>
</evidence>
<sequence>MSSRQVIAALLKQFGIRDNPLKFAFYEHTVLDETKNIAVRRLFDEESVLGLVARWTEQTGNSIHIDDILSVKKLVLQENETGDIMVS</sequence>
<comment type="caution">
    <text evidence="2">The sequence shown here is derived from an EMBL/GenBank/DDBJ whole genome shotgun (WGS) entry which is preliminary data.</text>
</comment>
<evidence type="ECO:0000313" key="3">
    <source>
        <dbReference type="Proteomes" id="UP001626550"/>
    </source>
</evidence>
<proteinExistence type="predicted"/>
<organism evidence="2 3">
    <name type="scientific">Cichlidogyrus casuarinus</name>
    <dbReference type="NCBI Taxonomy" id="1844966"/>
    <lineage>
        <taxon>Eukaryota</taxon>
        <taxon>Metazoa</taxon>
        <taxon>Spiralia</taxon>
        <taxon>Lophotrochozoa</taxon>
        <taxon>Platyhelminthes</taxon>
        <taxon>Monogenea</taxon>
        <taxon>Monopisthocotylea</taxon>
        <taxon>Dactylogyridea</taxon>
        <taxon>Ancyrocephalidae</taxon>
        <taxon>Cichlidogyrus</taxon>
    </lineage>
</organism>
<dbReference type="Pfam" id="PF00788">
    <property type="entry name" value="RA"/>
    <property type="match status" value="1"/>
</dbReference>
<reference evidence="2 3" key="1">
    <citation type="submission" date="2024-11" db="EMBL/GenBank/DDBJ databases">
        <title>Adaptive evolution of stress response genes in parasites aligns with host niche diversity.</title>
        <authorList>
            <person name="Hahn C."/>
            <person name="Resl P."/>
        </authorList>
    </citation>
    <scope>NUCLEOTIDE SEQUENCE [LARGE SCALE GENOMIC DNA]</scope>
    <source>
        <strain evidence="2">EGGRZ-B1_66</strain>
        <tissue evidence="2">Body</tissue>
    </source>
</reference>
<dbReference type="AlphaFoldDB" id="A0ABD2PUJ3"/>
<gene>
    <name evidence="2" type="primary">RASSF5_3</name>
    <name evidence="2" type="ORF">Ciccas_012016</name>
</gene>
<keyword evidence="3" id="KW-1185">Reference proteome</keyword>
<dbReference type="PROSITE" id="PS50200">
    <property type="entry name" value="RA"/>
    <property type="match status" value="1"/>
</dbReference>
<dbReference type="InterPro" id="IPR000159">
    <property type="entry name" value="RA_dom"/>
</dbReference>
<dbReference type="Proteomes" id="UP001626550">
    <property type="component" value="Unassembled WGS sequence"/>
</dbReference>
<accession>A0ABD2PUJ3</accession>
<evidence type="ECO:0000313" key="2">
    <source>
        <dbReference type="EMBL" id="KAL3309441.1"/>
    </source>
</evidence>
<protein>
    <submittedName>
        <fullName evidence="2">Ras association (RalGDS AF-6) domain member</fullName>
    </submittedName>
</protein>
<dbReference type="EMBL" id="JBJKFK010003914">
    <property type="protein sequence ID" value="KAL3309441.1"/>
    <property type="molecule type" value="Genomic_DNA"/>
</dbReference>
<feature type="domain" description="Ras-associating" evidence="1">
    <location>
        <begin position="1"/>
        <end position="81"/>
    </location>
</feature>